<evidence type="ECO:0000259" key="3">
    <source>
        <dbReference type="PROSITE" id="PS01031"/>
    </source>
</evidence>
<name>W7YSU6_9BACT</name>
<evidence type="ECO:0000313" key="5">
    <source>
        <dbReference type="Proteomes" id="UP000019402"/>
    </source>
</evidence>
<organism evidence="4 5">
    <name type="scientific">Saccharicrinis fermentans DSM 9555 = JCM 21142</name>
    <dbReference type="NCBI Taxonomy" id="869213"/>
    <lineage>
        <taxon>Bacteria</taxon>
        <taxon>Pseudomonadati</taxon>
        <taxon>Bacteroidota</taxon>
        <taxon>Bacteroidia</taxon>
        <taxon>Marinilabiliales</taxon>
        <taxon>Marinilabiliaceae</taxon>
        <taxon>Saccharicrinis</taxon>
    </lineage>
</organism>
<dbReference type="CDD" id="cd06464">
    <property type="entry name" value="ACD_sHsps-like"/>
    <property type="match status" value="1"/>
</dbReference>
<evidence type="ECO:0000256" key="2">
    <source>
        <dbReference type="RuleBase" id="RU003616"/>
    </source>
</evidence>
<dbReference type="PANTHER" id="PTHR11527">
    <property type="entry name" value="HEAT-SHOCK PROTEIN 20 FAMILY MEMBER"/>
    <property type="match status" value="1"/>
</dbReference>
<gene>
    <name evidence="4" type="ORF">JCM21142_104284</name>
</gene>
<dbReference type="AlphaFoldDB" id="W7YSU6"/>
<sequence>MMTLVRRTNRNLDSFLNDFMGGDFFMNQSGMYSGTKTIPAVNIMENDDQYLIELAAAGLKKDDFNVEFHNGKLTISANKDKVQEDVNYTQREFNYAGFTRTFNVPKQKVDDGAISASYENGVLRIVLPKREEVKPKPARMVEIA</sequence>
<dbReference type="eggNOG" id="COG0071">
    <property type="taxonomic scope" value="Bacteria"/>
</dbReference>
<keyword evidence="5" id="KW-1185">Reference proteome</keyword>
<dbReference type="Gene3D" id="2.60.40.790">
    <property type="match status" value="1"/>
</dbReference>
<evidence type="ECO:0000256" key="1">
    <source>
        <dbReference type="PROSITE-ProRule" id="PRU00285"/>
    </source>
</evidence>
<dbReference type="STRING" id="869213.GCA_000517085_00232"/>
<protein>
    <submittedName>
        <fullName evidence="4">Spore protein SP21</fullName>
    </submittedName>
</protein>
<dbReference type="EMBL" id="BAMD01000095">
    <property type="protein sequence ID" value="GAF05544.1"/>
    <property type="molecule type" value="Genomic_DNA"/>
</dbReference>
<dbReference type="InterPro" id="IPR031107">
    <property type="entry name" value="Small_HSP"/>
</dbReference>
<dbReference type="RefSeq" id="WP_235208354.1">
    <property type="nucleotide sequence ID" value="NZ_BAMD01000095.1"/>
</dbReference>
<dbReference type="PROSITE" id="PS01031">
    <property type="entry name" value="SHSP"/>
    <property type="match status" value="1"/>
</dbReference>
<dbReference type="SUPFAM" id="SSF49764">
    <property type="entry name" value="HSP20-like chaperones"/>
    <property type="match status" value="1"/>
</dbReference>
<feature type="domain" description="SHSP" evidence="3">
    <location>
        <begin position="32"/>
        <end position="144"/>
    </location>
</feature>
<dbReference type="InterPro" id="IPR008978">
    <property type="entry name" value="HSP20-like_chaperone"/>
</dbReference>
<dbReference type="Proteomes" id="UP000019402">
    <property type="component" value="Unassembled WGS sequence"/>
</dbReference>
<accession>W7YSU6</accession>
<evidence type="ECO:0000313" key="4">
    <source>
        <dbReference type="EMBL" id="GAF05544.1"/>
    </source>
</evidence>
<dbReference type="Pfam" id="PF00011">
    <property type="entry name" value="HSP20"/>
    <property type="match status" value="1"/>
</dbReference>
<dbReference type="InterPro" id="IPR002068">
    <property type="entry name" value="A-crystallin/Hsp20_dom"/>
</dbReference>
<comment type="caution">
    <text evidence="4">The sequence shown here is derived from an EMBL/GenBank/DDBJ whole genome shotgun (WGS) entry which is preliminary data.</text>
</comment>
<comment type="similarity">
    <text evidence="1 2">Belongs to the small heat shock protein (HSP20) family.</text>
</comment>
<proteinExistence type="inferred from homology"/>
<reference evidence="4 5" key="1">
    <citation type="journal article" date="2014" name="Genome Announc.">
        <title>Draft Genome Sequence of Cytophaga fermentans JCM 21142T, a Facultative Anaerobe Isolated from Marine Mud.</title>
        <authorList>
            <person name="Starns D."/>
            <person name="Oshima K."/>
            <person name="Suda W."/>
            <person name="Iino T."/>
            <person name="Yuki M."/>
            <person name="Inoue J."/>
            <person name="Kitamura K."/>
            <person name="Iida T."/>
            <person name="Darby A."/>
            <person name="Hattori M."/>
            <person name="Ohkuma M."/>
        </authorList>
    </citation>
    <scope>NUCLEOTIDE SEQUENCE [LARGE SCALE GENOMIC DNA]</scope>
    <source>
        <strain evidence="4 5">JCM 21142</strain>
    </source>
</reference>